<comment type="catalytic activity">
    <reaction evidence="8">
        <text>L-threonyl-[protein] + ATP = 3-O-(5'-adenylyl)-L-threonyl-[protein] + diphosphate</text>
        <dbReference type="Rhea" id="RHEA:54292"/>
        <dbReference type="Rhea" id="RHEA-COMP:11060"/>
        <dbReference type="Rhea" id="RHEA-COMP:13847"/>
        <dbReference type="ChEBI" id="CHEBI:30013"/>
        <dbReference type="ChEBI" id="CHEBI:30616"/>
        <dbReference type="ChEBI" id="CHEBI:33019"/>
        <dbReference type="ChEBI" id="CHEBI:138113"/>
        <dbReference type="EC" id="2.7.7.108"/>
    </reaction>
</comment>
<evidence type="ECO:0000313" key="11">
    <source>
        <dbReference type="Proteomes" id="UP000195321"/>
    </source>
</evidence>
<dbReference type="HAMAP" id="MF_00692">
    <property type="entry name" value="SelO"/>
    <property type="match status" value="1"/>
</dbReference>
<dbReference type="GO" id="GO:0000287">
    <property type="term" value="F:magnesium ion binding"/>
    <property type="evidence" value="ECO:0007669"/>
    <property type="project" value="UniProtKB-UniRule"/>
</dbReference>
<reference evidence="10 11" key="1">
    <citation type="submission" date="2017-02" db="EMBL/GenBank/DDBJ databases">
        <title>Bacillus pseudomycoides isolate FSL K6-0042.</title>
        <authorList>
            <person name="Kovac J."/>
        </authorList>
    </citation>
    <scope>NUCLEOTIDE SEQUENCE [LARGE SCALE GENOMIC DNA]</scope>
    <source>
        <strain evidence="10 11">FSL K6-0042</strain>
    </source>
</reference>
<comment type="catalytic activity">
    <reaction evidence="8">
        <text>L-seryl-[protein] + ATP = 3-O-(5'-adenylyl)-L-seryl-[protein] + diphosphate</text>
        <dbReference type="Rhea" id="RHEA:58120"/>
        <dbReference type="Rhea" id="RHEA-COMP:9863"/>
        <dbReference type="Rhea" id="RHEA-COMP:15073"/>
        <dbReference type="ChEBI" id="CHEBI:29999"/>
        <dbReference type="ChEBI" id="CHEBI:30616"/>
        <dbReference type="ChEBI" id="CHEBI:33019"/>
        <dbReference type="ChEBI" id="CHEBI:142516"/>
        <dbReference type="EC" id="2.7.7.108"/>
    </reaction>
</comment>
<evidence type="ECO:0000256" key="6">
    <source>
        <dbReference type="ARBA" id="ARBA00022840"/>
    </source>
</evidence>
<evidence type="ECO:0000256" key="9">
    <source>
        <dbReference type="SAM" id="MobiDB-lite"/>
    </source>
</evidence>
<dbReference type="EMBL" id="MWPX01000019">
    <property type="protein sequence ID" value="OUM47807.1"/>
    <property type="molecule type" value="Genomic_DNA"/>
</dbReference>
<evidence type="ECO:0000256" key="2">
    <source>
        <dbReference type="ARBA" id="ARBA00022679"/>
    </source>
</evidence>
<evidence type="ECO:0000256" key="3">
    <source>
        <dbReference type="ARBA" id="ARBA00022695"/>
    </source>
</evidence>
<feature type="binding site" evidence="8">
    <location>
        <position position="111"/>
    </location>
    <ligand>
        <name>ATP</name>
        <dbReference type="ChEBI" id="CHEBI:30616"/>
    </ligand>
</feature>
<sequence>MLYITEKNVKEGDTMKNKKETKETGWNLDNSYARLPESFFSTLSPTPVGLPKLIILNHPVATSLGLNIEELQSEDGVAVLAGNRIPEGSIPLAQAYAGHQFRHFNMLGDGRALLIGEQITPSGERFDIQLKGSGRTPYSRRGDGRAALGPMLREYIISEAMHALGIPTTRSLAIVSTGESIIRETALPGAILTRVASSHIRVGTFQYAAASGSVEELKILADYTIKRHFPAIQSQENPYLALLQEVMKQQASLIANWQLVGFIHGVMNTDNITISGETIDYGPCAFMDEYDPATVFSSIDTQGRYAYGNQPYIGVWNLARFAESLLPLLHTDLEQAAQIAQNTISDFGTLYEKHWLAGMRTKLGIFNEEAEDKALIDELLKIMEKYRADYTNTFLALTFGTHKDTDLFKSQEFTKWNEKWQARVSRQEESKSSSHQLMRDTNSAIIPRNHRVEEALDAAVKQGDYSVMEQLLVVLSNPYAHSPEQSEYCTPPAPSSRPYRTFCGT</sequence>
<comment type="caution">
    <text evidence="10">The sequence shown here is derived from an EMBL/GenBank/DDBJ whole genome shotgun (WGS) entry which is preliminary data.</text>
</comment>
<keyword evidence="2 8" id="KW-0808">Transferase</keyword>
<dbReference type="GO" id="GO:0030145">
    <property type="term" value="F:manganese ion binding"/>
    <property type="evidence" value="ECO:0007669"/>
    <property type="project" value="UniProtKB-UniRule"/>
</dbReference>
<dbReference type="Pfam" id="PF02696">
    <property type="entry name" value="SelO"/>
    <property type="match status" value="1"/>
</dbReference>
<dbReference type="PANTHER" id="PTHR32057:SF14">
    <property type="entry name" value="PROTEIN ADENYLYLTRANSFERASE SELO, MITOCHONDRIAL"/>
    <property type="match status" value="1"/>
</dbReference>
<evidence type="ECO:0000256" key="8">
    <source>
        <dbReference type="HAMAP-Rule" id="MF_00692"/>
    </source>
</evidence>
<accession>A0A1Y3MBH8</accession>
<feature type="binding site" evidence="8">
    <location>
        <position position="201"/>
    </location>
    <ligand>
        <name>ATP</name>
        <dbReference type="ChEBI" id="CHEBI:30616"/>
    </ligand>
</feature>
<comment type="similarity">
    <text evidence="1 8">Belongs to the SELO family.</text>
</comment>
<comment type="catalytic activity">
    <reaction evidence="8">
        <text>L-seryl-[protein] + UTP = O-(5'-uridylyl)-L-seryl-[protein] + diphosphate</text>
        <dbReference type="Rhea" id="RHEA:64604"/>
        <dbReference type="Rhea" id="RHEA-COMP:9863"/>
        <dbReference type="Rhea" id="RHEA-COMP:16635"/>
        <dbReference type="ChEBI" id="CHEBI:29999"/>
        <dbReference type="ChEBI" id="CHEBI:33019"/>
        <dbReference type="ChEBI" id="CHEBI:46398"/>
        <dbReference type="ChEBI" id="CHEBI:156051"/>
    </reaction>
</comment>
<comment type="function">
    <text evidence="8">Nucleotidyltransferase involved in the post-translational modification of proteins. It can catalyze the addition of adenosine monophosphate (AMP) or uridine monophosphate (UMP) to a protein, resulting in modifications known as AMPylation and UMPylation.</text>
</comment>
<keyword evidence="3 8" id="KW-0548">Nucleotidyltransferase</keyword>
<feature type="binding site" evidence="8">
    <location>
        <position position="144"/>
    </location>
    <ligand>
        <name>ATP</name>
        <dbReference type="ChEBI" id="CHEBI:30616"/>
    </ligand>
</feature>
<evidence type="ECO:0000256" key="5">
    <source>
        <dbReference type="ARBA" id="ARBA00022741"/>
    </source>
</evidence>
<evidence type="ECO:0000256" key="7">
    <source>
        <dbReference type="ARBA" id="ARBA00022842"/>
    </source>
</evidence>
<feature type="binding site" evidence="8">
    <location>
        <position position="280"/>
    </location>
    <ligand>
        <name>Mg(2+)</name>
        <dbReference type="ChEBI" id="CHEBI:18420"/>
    </ligand>
</feature>
<gene>
    <name evidence="8" type="primary">ydiU</name>
    <name evidence="8" type="synonym">selO</name>
    <name evidence="10" type="ORF">BW425_16800</name>
</gene>
<dbReference type="GO" id="GO:0005524">
    <property type="term" value="F:ATP binding"/>
    <property type="evidence" value="ECO:0007669"/>
    <property type="project" value="UniProtKB-UniRule"/>
</dbReference>
<feature type="binding site" evidence="8">
    <location>
        <position position="271"/>
    </location>
    <ligand>
        <name>Mg(2+)</name>
        <dbReference type="ChEBI" id="CHEBI:18420"/>
    </ligand>
</feature>
<feature type="binding site" evidence="8">
    <location>
        <position position="280"/>
    </location>
    <ligand>
        <name>ATP</name>
        <dbReference type="ChEBI" id="CHEBI:30616"/>
    </ligand>
</feature>
<dbReference type="EC" id="2.7.7.108" evidence="8"/>
<dbReference type="AlphaFoldDB" id="A0A1Y3MBH8"/>
<keyword evidence="6 8" id="KW-0067">ATP-binding</keyword>
<feature type="binding site" evidence="8">
    <location>
        <position position="194"/>
    </location>
    <ligand>
        <name>ATP</name>
        <dbReference type="ChEBI" id="CHEBI:30616"/>
    </ligand>
</feature>
<protein>
    <recommendedName>
        <fullName evidence="8">Protein nucleotidyltransferase YdiU</fullName>
        <ecNumber evidence="8">2.7.7.-</ecNumber>
    </recommendedName>
    <alternativeName>
        <fullName evidence="8">Protein adenylyltransferase YdiU</fullName>
        <ecNumber evidence="8">2.7.7.108</ecNumber>
    </alternativeName>
    <alternativeName>
        <fullName evidence="8">Protein uridylyltransferase YdiU</fullName>
        <ecNumber evidence="8">2.7.7.-</ecNumber>
    </alternativeName>
</protein>
<keyword evidence="5 8" id="KW-0547">Nucleotide-binding</keyword>
<feature type="binding site" evidence="8">
    <location>
        <position position="108"/>
    </location>
    <ligand>
        <name>ATP</name>
        <dbReference type="ChEBI" id="CHEBI:30616"/>
    </ligand>
</feature>
<keyword evidence="4 8" id="KW-0479">Metal-binding</keyword>
<dbReference type="GO" id="GO:0070733">
    <property type="term" value="F:AMPylase activity"/>
    <property type="evidence" value="ECO:0007669"/>
    <property type="project" value="UniProtKB-EC"/>
</dbReference>
<proteinExistence type="inferred from homology"/>
<comment type="catalytic activity">
    <reaction evidence="8">
        <text>L-tyrosyl-[protein] + ATP = O-(5'-adenylyl)-L-tyrosyl-[protein] + diphosphate</text>
        <dbReference type="Rhea" id="RHEA:54288"/>
        <dbReference type="Rhea" id="RHEA-COMP:10136"/>
        <dbReference type="Rhea" id="RHEA-COMP:13846"/>
        <dbReference type="ChEBI" id="CHEBI:30616"/>
        <dbReference type="ChEBI" id="CHEBI:33019"/>
        <dbReference type="ChEBI" id="CHEBI:46858"/>
        <dbReference type="ChEBI" id="CHEBI:83624"/>
        <dbReference type="EC" id="2.7.7.108"/>
    </reaction>
</comment>
<feature type="active site" description="Proton acceptor" evidence="8">
    <location>
        <position position="270"/>
    </location>
</feature>
<dbReference type="InterPro" id="IPR003846">
    <property type="entry name" value="SelO"/>
</dbReference>
<comment type="cofactor">
    <cofactor evidence="8">
        <name>Mg(2+)</name>
        <dbReference type="ChEBI" id="CHEBI:18420"/>
    </cofactor>
    <cofactor evidence="8">
        <name>Mn(2+)</name>
        <dbReference type="ChEBI" id="CHEBI:29035"/>
    </cofactor>
</comment>
<keyword evidence="7 8" id="KW-0460">Magnesium</keyword>
<comment type="catalytic activity">
    <reaction evidence="8">
        <text>L-tyrosyl-[protein] + UTP = O-(5'-uridylyl)-L-tyrosyl-[protein] + diphosphate</text>
        <dbReference type="Rhea" id="RHEA:83887"/>
        <dbReference type="Rhea" id="RHEA-COMP:10136"/>
        <dbReference type="Rhea" id="RHEA-COMP:20238"/>
        <dbReference type="ChEBI" id="CHEBI:33019"/>
        <dbReference type="ChEBI" id="CHEBI:46398"/>
        <dbReference type="ChEBI" id="CHEBI:46858"/>
        <dbReference type="ChEBI" id="CHEBI:90602"/>
    </reaction>
</comment>
<feature type="binding site" evidence="8">
    <location>
        <position position="143"/>
    </location>
    <ligand>
        <name>ATP</name>
        <dbReference type="ChEBI" id="CHEBI:30616"/>
    </ligand>
</feature>
<feature type="binding site" evidence="8">
    <location>
        <position position="131"/>
    </location>
    <ligand>
        <name>ATP</name>
        <dbReference type="ChEBI" id="CHEBI:30616"/>
    </ligand>
</feature>
<evidence type="ECO:0000313" key="10">
    <source>
        <dbReference type="EMBL" id="OUM47807.1"/>
    </source>
</evidence>
<evidence type="ECO:0000256" key="1">
    <source>
        <dbReference type="ARBA" id="ARBA00009747"/>
    </source>
</evidence>
<feature type="region of interest" description="Disordered" evidence="9">
    <location>
        <begin position="483"/>
        <end position="505"/>
    </location>
</feature>
<dbReference type="PANTHER" id="PTHR32057">
    <property type="entry name" value="PROTEIN ADENYLYLTRANSFERASE SELO, MITOCHONDRIAL"/>
    <property type="match status" value="1"/>
</dbReference>
<evidence type="ECO:0000256" key="4">
    <source>
        <dbReference type="ARBA" id="ARBA00022723"/>
    </source>
</evidence>
<keyword evidence="8" id="KW-0464">Manganese</keyword>
<dbReference type="NCBIfam" id="NF000658">
    <property type="entry name" value="PRK00029.1"/>
    <property type="match status" value="1"/>
</dbReference>
<name>A0A1Y3MBH8_9BACI</name>
<feature type="binding site" evidence="8">
    <location>
        <position position="110"/>
    </location>
    <ligand>
        <name>ATP</name>
        <dbReference type="ChEBI" id="CHEBI:30616"/>
    </ligand>
</feature>
<dbReference type="EC" id="2.7.7.-" evidence="8"/>
<dbReference type="Proteomes" id="UP000195321">
    <property type="component" value="Unassembled WGS sequence"/>
</dbReference>
<comment type="catalytic activity">
    <reaction evidence="8">
        <text>L-histidyl-[protein] + UTP = N(tele)-(5'-uridylyl)-L-histidyl-[protein] + diphosphate</text>
        <dbReference type="Rhea" id="RHEA:83891"/>
        <dbReference type="Rhea" id="RHEA-COMP:9745"/>
        <dbReference type="Rhea" id="RHEA-COMP:20239"/>
        <dbReference type="ChEBI" id="CHEBI:29979"/>
        <dbReference type="ChEBI" id="CHEBI:33019"/>
        <dbReference type="ChEBI" id="CHEBI:46398"/>
        <dbReference type="ChEBI" id="CHEBI:233474"/>
    </reaction>
</comment>
<organism evidence="10 11">
    <name type="scientific">Bacillus pseudomycoides</name>
    <dbReference type="NCBI Taxonomy" id="64104"/>
    <lineage>
        <taxon>Bacteria</taxon>
        <taxon>Bacillati</taxon>
        <taxon>Bacillota</taxon>
        <taxon>Bacilli</taxon>
        <taxon>Bacillales</taxon>
        <taxon>Bacillaceae</taxon>
        <taxon>Bacillus</taxon>
        <taxon>Bacillus cereus group</taxon>
    </lineage>
</organism>